<comment type="cofactor">
    <cofactor evidence="7">
        <name>Zn(2+)</name>
        <dbReference type="ChEBI" id="CHEBI:29105"/>
    </cofactor>
    <text evidence="7">Binds 1 zinc ion.</text>
</comment>
<dbReference type="InterPro" id="IPR003796">
    <property type="entry name" value="RNR_NrdR-like"/>
</dbReference>
<dbReference type="EMBL" id="LCBN01000055">
    <property type="protein sequence ID" value="KKS12269.1"/>
    <property type="molecule type" value="Genomic_DNA"/>
</dbReference>
<evidence type="ECO:0000256" key="7">
    <source>
        <dbReference type="HAMAP-Rule" id="MF_00440"/>
    </source>
</evidence>
<dbReference type="GO" id="GO:0005524">
    <property type="term" value="F:ATP binding"/>
    <property type="evidence" value="ECO:0007669"/>
    <property type="project" value="UniProtKB-UniRule"/>
</dbReference>
<evidence type="ECO:0000256" key="6">
    <source>
        <dbReference type="ARBA" id="ARBA00023163"/>
    </source>
</evidence>
<keyword evidence="1 7" id="KW-0678">Repressor</keyword>
<dbReference type="PROSITE" id="PS51161">
    <property type="entry name" value="ATP_CONE"/>
    <property type="match status" value="1"/>
</dbReference>
<dbReference type="GO" id="GO:0008270">
    <property type="term" value="F:zinc ion binding"/>
    <property type="evidence" value="ECO:0007669"/>
    <property type="project" value="UniProtKB-UniRule"/>
</dbReference>
<dbReference type="HAMAP" id="MF_00440">
    <property type="entry name" value="NrdR"/>
    <property type="match status" value="1"/>
</dbReference>
<dbReference type="Pfam" id="PF03477">
    <property type="entry name" value="ATP-cone"/>
    <property type="match status" value="1"/>
</dbReference>
<comment type="function">
    <text evidence="7">Negatively regulates transcription of bacterial ribonucleotide reductase nrd genes and operons by binding to NrdR-boxes.</text>
</comment>
<comment type="similarity">
    <text evidence="7">Belongs to the NrdR family.</text>
</comment>
<dbReference type="InterPro" id="IPR055173">
    <property type="entry name" value="NrdR-like_N"/>
</dbReference>
<accession>A0A0G0WH56</accession>
<evidence type="ECO:0000256" key="3">
    <source>
        <dbReference type="ARBA" id="ARBA00022840"/>
    </source>
</evidence>
<keyword evidence="3 7" id="KW-0067">ATP-binding</keyword>
<keyword evidence="7" id="KW-0862">Zinc</keyword>
<keyword evidence="5 7" id="KW-0238">DNA-binding</keyword>
<feature type="domain" description="ATP-cone" evidence="8">
    <location>
        <begin position="49"/>
        <end position="138"/>
    </location>
</feature>
<keyword evidence="4 7" id="KW-0805">Transcription regulation</keyword>
<comment type="caution">
    <text evidence="9">The sequence shown here is derived from an EMBL/GenBank/DDBJ whole genome shotgun (WGS) entry which is preliminary data.</text>
</comment>
<dbReference type="PATRIC" id="fig|1618429.3.peg.972"/>
<keyword evidence="7" id="KW-0479">Metal-binding</keyword>
<dbReference type="GO" id="GO:0045892">
    <property type="term" value="P:negative regulation of DNA-templated transcription"/>
    <property type="evidence" value="ECO:0007669"/>
    <property type="project" value="UniProtKB-UniRule"/>
</dbReference>
<keyword evidence="2 7" id="KW-0547">Nucleotide-binding</keyword>
<evidence type="ECO:0000259" key="8">
    <source>
        <dbReference type="PROSITE" id="PS51161"/>
    </source>
</evidence>
<dbReference type="Pfam" id="PF22811">
    <property type="entry name" value="Zn_ribbon_NrdR"/>
    <property type="match status" value="1"/>
</dbReference>
<evidence type="ECO:0000313" key="10">
    <source>
        <dbReference type="Proteomes" id="UP000034753"/>
    </source>
</evidence>
<keyword evidence="6 7" id="KW-0804">Transcription</keyword>
<reference evidence="9 10" key="1">
    <citation type="journal article" date="2015" name="Nature">
        <title>rRNA introns, odd ribosomes, and small enigmatic genomes across a large radiation of phyla.</title>
        <authorList>
            <person name="Brown C.T."/>
            <person name="Hug L.A."/>
            <person name="Thomas B.C."/>
            <person name="Sharon I."/>
            <person name="Castelle C.J."/>
            <person name="Singh A."/>
            <person name="Wilkins M.J."/>
            <person name="Williams K.H."/>
            <person name="Banfield J.F."/>
        </authorList>
    </citation>
    <scope>NUCLEOTIDE SEQUENCE [LARGE SCALE GENOMIC DNA]</scope>
</reference>
<dbReference type="InterPro" id="IPR005144">
    <property type="entry name" value="ATP-cone_dom"/>
</dbReference>
<organism evidence="9 10">
    <name type="scientific">Candidatus Daviesbacteria bacterium GW2011_GWB1_41_5</name>
    <dbReference type="NCBI Taxonomy" id="1618429"/>
    <lineage>
        <taxon>Bacteria</taxon>
        <taxon>Candidatus Daviesiibacteriota</taxon>
    </lineage>
</organism>
<dbReference type="AlphaFoldDB" id="A0A0G0WH56"/>
<dbReference type="PANTHER" id="PTHR30455">
    <property type="entry name" value="TRANSCRIPTIONAL REPRESSOR NRDR"/>
    <property type="match status" value="1"/>
</dbReference>
<evidence type="ECO:0000256" key="5">
    <source>
        <dbReference type="ARBA" id="ARBA00023125"/>
    </source>
</evidence>
<proteinExistence type="inferred from homology"/>
<dbReference type="NCBIfam" id="TIGR00244">
    <property type="entry name" value="transcriptional regulator NrdR"/>
    <property type="match status" value="1"/>
</dbReference>
<sequence length="147" mass="17066">MKCPFCESVLHRVVDKRPVAGVGEIRRRRECLKCGRRFTTYEKIAGVELMVIKKDGRREAFNKEKLTAGLIKALEKRPALIRAQEVTDKIERKIRRKGNQQIASKAIGRMVLAELKKLDSVAYLRFMSVYRQFSRPDDFTKEVRALL</sequence>
<keyword evidence="7" id="KW-0863">Zinc-finger</keyword>
<feature type="zinc finger region" evidence="7">
    <location>
        <begin position="3"/>
        <end position="34"/>
    </location>
</feature>
<gene>
    <name evidence="7" type="primary">nrdR</name>
    <name evidence="9" type="ORF">UU67_C0055G0004</name>
</gene>
<name>A0A0G0WH56_9BACT</name>
<dbReference type="GO" id="GO:0003677">
    <property type="term" value="F:DNA binding"/>
    <property type="evidence" value="ECO:0007669"/>
    <property type="project" value="UniProtKB-KW"/>
</dbReference>
<dbReference type="PANTHER" id="PTHR30455:SF2">
    <property type="entry name" value="TRANSCRIPTIONAL REPRESSOR NRDR"/>
    <property type="match status" value="1"/>
</dbReference>
<evidence type="ECO:0000313" key="9">
    <source>
        <dbReference type="EMBL" id="KKS12269.1"/>
    </source>
</evidence>
<protein>
    <recommendedName>
        <fullName evidence="7">Transcriptional repressor NrdR</fullName>
    </recommendedName>
</protein>
<dbReference type="Proteomes" id="UP000034753">
    <property type="component" value="Unassembled WGS sequence"/>
</dbReference>
<evidence type="ECO:0000256" key="2">
    <source>
        <dbReference type="ARBA" id="ARBA00022741"/>
    </source>
</evidence>
<evidence type="ECO:0000256" key="1">
    <source>
        <dbReference type="ARBA" id="ARBA00022491"/>
    </source>
</evidence>
<evidence type="ECO:0000256" key="4">
    <source>
        <dbReference type="ARBA" id="ARBA00023015"/>
    </source>
</evidence>